<dbReference type="AlphaFoldDB" id="A0A345XTN2"/>
<keyword evidence="3" id="KW-1185">Reference proteome</keyword>
<proteinExistence type="predicted"/>
<dbReference type="PRINTS" id="PR00469">
    <property type="entry name" value="PNDRDTASEII"/>
</dbReference>
<dbReference type="PANTHER" id="PTHR43539:SF78">
    <property type="entry name" value="FLAVIN-CONTAINING MONOOXYGENASE"/>
    <property type="match status" value="1"/>
</dbReference>
<evidence type="ECO:0000313" key="2">
    <source>
        <dbReference type="EMBL" id="AXK34998.1"/>
    </source>
</evidence>
<evidence type="ECO:0000313" key="3">
    <source>
        <dbReference type="Proteomes" id="UP000254425"/>
    </source>
</evidence>
<dbReference type="Pfam" id="PF13738">
    <property type="entry name" value="Pyr_redox_3"/>
    <property type="match status" value="1"/>
</dbReference>
<evidence type="ECO:0000256" key="1">
    <source>
        <dbReference type="ARBA" id="ARBA00023002"/>
    </source>
</evidence>
<reference evidence="2 3" key="1">
    <citation type="submission" date="2018-07" db="EMBL/GenBank/DDBJ databases">
        <title>Draft genome of the type strain Streptomyces armeniacus ATCC 15676.</title>
        <authorList>
            <person name="Labana P."/>
            <person name="Gosse J.T."/>
            <person name="Boddy C.N."/>
        </authorList>
    </citation>
    <scope>NUCLEOTIDE SEQUENCE [LARGE SCALE GENOMIC DNA]</scope>
    <source>
        <strain evidence="2 3">ATCC 15676</strain>
    </source>
</reference>
<dbReference type="EMBL" id="CP031320">
    <property type="protein sequence ID" value="AXK34998.1"/>
    <property type="molecule type" value="Genomic_DNA"/>
</dbReference>
<dbReference type="KEGG" id="sarm:DVA86_22470"/>
<gene>
    <name evidence="2" type="ORF">DVA86_22470</name>
</gene>
<dbReference type="PRINTS" id="PR00368">
    <property type="entry name" value="FADPNR"/>
</dbReference>
<dbReference type="PANTHER" id="PTHR43539">
    <property type="entry name" value="FLAVIN-BINDING MONOOXYGENASE-LIKE PROTEIN (AFU_ORTHOLOGUE AFUA_4G09220)"/>
    <property type="match status" value="1"/>
</dbReference>
<accession>A0A345XTN2</accession>
<dbReference type="RefSeq" id="WP_208880858.1">
    <property type="nucleotide sequence ID" value="NZ_CP031320.1"/>
</dbReference>
<dbReference type="Proteomes" id="UP000254425">
    <property type="component" value="Chromosome"/>
</dbReference>
<dbReference type="InterPro" id="IPR036188">
    <property type="entry name" value="FAD/NAD-bd_sf"/>
</dbReference>
<organism evidence="2 3">
    <name type="scientific">Streptomyces armeniacus</name>
    <dbReference type="NCBI Taxonomy" id="83291"/>
    <lineage>
        <taxon>Bacteria</taxon>
        <taxon>Bacillati</taxon>
        <taxon>Actinomycetota</taxon>
        <taxon>Actinomycetes</taxon>
        <taxon>Kitasatosporales</taxon>
        <taxon>Streptomycetaceae</taxon>
        <taxon>Streptomyces</taxon>
    </lineage>
</organism>
<dbReference type="SUPFAM" id="SSF51905">
    <property type="entry name" value="FAD/NAD(P)-binding domain"/>
    <property type="match status" value="2"/>
</dbReference>
<protein>
    <submittedName>
        <fullName evidence="2">NAD(P)/FAD-dependent oxidoreductase</fullName>
    </submittedName>
</protein>
<dbReference type="Gene3D" id="3.50.50.60">
    <property type="entry name" value="FAD/NAD(P)-binding domain"/>
    <property type="match status" value="1"/>
</dbReference>
<keyword evidence="1" id="KW-0560">Oxidoreductase</keyword>
<dbReference type="GO" id="GO:0004497">
    <property type="term" value="F:monooxygenase activity"/>
    <property type="evidence" value="ECO:0007669"/>
    <property type="project" value="TreeGrafter"/>
</dbReference>
<dbReference type="InterPro" id="IPR050982">
    <property type="entry name" value="Auxin_biosynth/cation_transpt"/>
</dbReference>
<name>A0A345XTN2_9ACTN</name>
<sequence length="357" mass="37551">MREEFDVAVIGGGQSGLAAASAALGEGLRPVVLEAAGRPAGSWPRYYDSLTLFSPARHSALPGLPFGGDGDRHPHRDEVVDYLTGYAARLDVEIRTHTRVTSVESDGDGFVLRTGDGRALAAAGVVAATGAFDNPLLPDLPGARDFTGELLHAAGYRNPAPYAGKRVVVVGGGNSAVQIGHELAAVADVTLASRSPLRFLPQLREGRDLHHWLTTAGFDQLPAAWLTFVGGTLVLDDGRYRKALETGRLVRRPMFAALEGDAVVWSDGTRERVDTVLLATGYRPSLDCLRPLGALDADGAPLHTGGLSLTTPGLAFLGLELQRSFASNTLRGVSRDAAYVLPPLAAHVRKAPAAAGF</sequence>
<dbReference type="GO" id="GO:0050660">
    <property type="term" value="F:flavin adenine dinucleotide binding"/>
    <property type="evidence" value="ECO:0007669"/>
    <property type="project" value="TreeGrafter"/>
</dbReference>